<feature type="region of interest" description="Disordered" evidence="1">
    <location>
        <begin position="2036"/>
        <end position="2086"/>
    </location>
</feature>
<proteinExistence type="predicted"/>
<feature type="compositionally biased region" description="Polar residues" evidence="1">
    <location>
        <begin position="2077"/>
        <end position="2086"/>
    </location>
</feature>
<feature type="region of interest" description="Disordered" evidence="1">
    <location>
        <begin position="1662"/>
        <end position="1694"/>
    </location>
</feature>
<feature type="compositionally biased region" description="Low complexity" evidence="1">
    <location>
        <begin position="1954"/>
        <end position="1967"/>
    </location>
</feature>
<gene>
    <name evidence="2" type="ORF">RSOL_078680</name>
</gene>
<feature type="compositionally biased region" description="Polar residues" evidence="1">
    <location>
        <begin position="104"/>
        <end position="113"/>
    </location>
</feature>
<feature type="compositionally biased region" description="Low complexity" evidence="1">
    <location>
        <begin position="885"/>
        <end position="910"/>
    </location>
</feature>
<feature type="compositionally biased region" description="Low complexity" evidence="1">
    <location>
        <begin position="414"/>
        <end position="425"/>
    </location>
</feature>
<feature type="compositionally biased region" description="Polar residues" evidence="1">
    <location>
        <begin position="1359"/>
        <end position="1369"/>
    </location>
</feature>
<feature type="compositionally biased region" description="Basic and acidic residues" evidence="1">
    <location>
        <begin position="441"/>
        <end position="451"/>
    </location>
</feature>
<feature type="region of interest" description="Disordered" evidence="1">
    <location>
        <begin position="1"/>
        <end position="690"/>
    </location>
</feature>
<feature type="compositionally biased region" description="Low complexity" evidence="1">
    <location>
        <begin position="546"/>
        <end position="562"/>
    </location>
</feature>
<feature type="compositionally biased region" description="Polar residues" evidence="1">
    <location>
        <begin position="59"/>
        <end position="71"/>
    </location>
</feature>
<feature type="compositionally biased region" description="Low complexity" evidence="1">
    <location>
        <begin position="339"/>
        <end position="352"/>
    </location>
</feature>
<feature type="compositionally biased region" description="Basic and acidic residues" evidence="1">
    <location>
        <begin position="1469"/>
        <end position="1480"/>
    </location>
</feature>
<dbReference type="EMBL" id="JATN01000322">
    <property type="protein sequence ID" value="EUC54948.1"/>
    <property type="molecule type" value="Genomic_DNA"/>
</dbReference>
<evidence type="ECO:0000256" key="1">
    <source>
        <dbReference type="SAM" id="MobiDB-lite"/>
    </source>
</evidence>
<evidence type="ECO:0000313" key="2">
    <source>
        <dbReference type="EMBL" id="EUC54948.1"/>
    </source>
</evidence>
<feature type="compositionally biased region" description="Basic and acidic residues" evidence="1">
    <location>
        <begin position="1218"/>
        <end position="1239"/>
    </location>
</feature>
<feature type="region of interest" description="Disordered" evidence="1">
    <location>
        <begin position="1954"/>
        <end position="2022"/>
    </location>
</feature>
<feature type="region of interest" description="Disordered" evidence="1">
    <location>
        <begin position="707"/>
        <end position="726"/>
    </location>
</feature>
<feature type="compositionally biased region" description="Basic and acidic residues" evidence="1">
    <location>
        <begin position="1277"/>
        <end position="1290"/>
    </location>
</feature>
<feature type="compositionally biased region" description="Polar residues" evidence="1">
    <location>
        <begin position="666"/>
        <end position="681"/>
    </location>
</feature>
<evidence type="ECO:0000313" key="3">
    <source>
        <dbReference type="Proteomes" id="UP000030108"/>
    </source>
</evidence>
<feature type="compositionally biased region" description="Polar residues" evidence="1">
    <location>
        <begin position="1981"/>
        <end position="2005"/>
    </location>
</feature>
<feature type="region of interest" description="Disordered" evidence="1">
    <location>
        <begin position="1173"/>
        <end position="1387"/>
    </location>
</feature>
<sequence length="2144" mass="223684">MGKKKPSVKRTPTTTTASATNGGTSDVTSPTALSFVKALGRSPEDQKDASEPVQDEPKNATSPTDESSTGNAATTIAETPAAPLSKNQRKKAAAARKAAAALATDSTSSQQPATTEEVDTPTTPVDSSEANINMTKLPSDEPETSKPLENTPASPPEHDLEGDAWGLNDGEPSGGNDDVTKPAADEAPAPGAQDSNSADGVQVATVESKSEDDIPKDTVILTAEKPTESVSPPPAEEVSSDVIPNSSNDAPSLDTSNPLETKDDAVIPSTEIAAEGDPPNEDTTKPNGEPMDLPPRPSDDDNTPLSQFASRQKPIVDTSFVSDGLVNNGARKQTPSLAGENLGSSQSGSNSNTFGAGVFSNGPSRTTAPSTSPTSGVPARGPAAVGFGSPAPQTPTTTTGFGFGFGSPQKSTPKTASGMSWSSSSPPKPAAKVGWGNWLNKARETLEHVVNDEPASAPAPTPHAPPVRSSSVDRPAQPGPSNSNSTPDAAPASLSRPTKGMTAFEMRMAALNKKPTGPNKDSSPAPMPETPKTSSSVIPPSDPFASPISPSQSTQSYTQSRPSPLPLPPSTSEPTEETASHMPDPAMVTSALPPLPRESTAEFGKVGKMAAKLDHPEAPISSKMATTGLRLHTQSVVPDGRRSASPVTKRGSIGSETERPSLADMRSSSAPTPKTPITSASPKAPASFNIGAGLGTTNRLGGFRFGGAGFPGFRPNHGPSPISTPMTEKNEAKLEKQNDRDDLSSVVEANEHQDLDSQVGESEVQDLDSLVDESGADALGNLPITIDVESPAIPTTFNTAVPDVAPTYANPWDSPPAITTEALPAATLETIAPLPSPIKSEFEPEAAIPDDKTIADPSDLADVTPESAPKDEPRPESPVVSEHAVTPTAEKPTEVPVPEEPVVAPGLDESAVPPVVESPVVSSFVDEPIVVPAPHEEAPASESTEPVVAPEPQVDEPLREISTEETPEIRVEPVVEVAIEPAVEPTVESAVEPPVELTAEPAVEPVVESVVEPPVELPVEPSVEPTVEPTVEPAVESVVESAVESTVEPTVEPTVPIVEPAAEPTTESVVEPVAAAVAEPTPETITEPASEPVVQTLVEPATETPIEPTPEPVVQLVVEPPEPVVVPLVESVSDPVVESVTAALTIELLPEPASLPLPTSPVPSVVELAPAAPTEAPVEKSAPPKLTLDVSPADESFNPESSLPLTSAIPATPATPAKKKDGKDGKDKKGKADKTDKKDKKNRKKKGTTAVTESAPIIPATTSESTPQSEPAFTSEPKVEPIRDQTREESVTPIPVEAKVEPTPEAVEPTPTIEVLPAPEAPKEPETTPEIVEEKPKEEPVSSAKPKKPKSRNHKNRNKSSAAPTQVASPTDDIPPTPVEKAEQPEAEVLEVLEPTVAEPVMVEPTMVEPAVVEPAVVEPAVVEPISIESVLVESVPVEPAPVEPAAVESVVGEPEVGVEVALTPATEEVSKNEDDRTTVPDEGFETPKAAPRELPELVPEPVEAALQSPVVEAPIEVIVIPHTETEPSPEPILVPSTEVRPELIPIPDPQPELEPELESEPIPVSIVEPTVDPVVEVVIESLADVAAEAPVEPAYEPVPELVGAPTVELIAEPIAEPTIAPSTEEVIIEEAQPVAELIPELQSQPPVEPVFELAVSPVAEAPKEEVPTLEVQDASPSPSKSSKKKNKKKGAAKAIAVMEDATPSPANDDPVVEIVNPEVPMTSTLEDGKVSEEVAVVPGPAAPKKKGRKSKAVSVVPTPVEEQAPALPPPVEAPVTLVDTPQIEEMEEALPTVAPPVEILELPVQTEATPKIEVIELPDDHNAEAASFISVAQVYPDVTTPTLPAIEVAPIEHVSEAPFEPEPMSVLVDLPQSPATSTISVSSPRPSIFSPWPQGAFLATRGASPPPRSVTSNTGKHDEILEALQIPINPTSNPVRPVLEHVVSVEVTIPLSASPVSDSASQSSQDIGSFGREASFVPRESQSTRRTGSVSSNTSFDTDSPSTVEKTKMRPSMPPLISIPVPSPIATSSPYLDSMILQPPARPEPERKPSAKITEAPVPSIVTNDLPTNDVPPNADATSKPSSSRILDGFSPLRWFGFGGLSSPAVEDKPAEDKPIEVKPVEAKLVEVQPVEVRPVEVKSIDT</sequence>
<feature type="compositionally biased region" description="Low complexity" evidence="1">
    <location>
        <begin position="363"/>
        <end position="378"/>
    </location>
</feature>
<accession>X8IXT4</accession>
<name>X8IXT4_9AGAM</name>
<feature type="compositionally biased region" description="Low complexity" evidence="1">
    <location>
        <begin position="72"/>
        <end position="83"/>
    </location>
</feature>
<organism evidence="2 3">
    <name type="scientific">Rhizoctonia solani AG-3 Rhs1AP</name>
    <dbReference type="NCBI Taxonomy" id="1086054"/>
    <lineage>
        <taxon>Eukaryota</taxon>
        <taxon>Fungi</taxon>
        <taxon>Dikarya</taxon>
        <taxon>Basidiomycota</taxon>
        <taxon>Agaricomycotina</taxon>
        <taxon>Agaricomycetes</taxon>
        <taxon>Cantharellales</taxon>
        <taxon>Ceratobasidiaceae</taxon>
        <taxon>Rhizoctonia</taxon>
    </lineage>
</organism>
<feature type="compositionally biased region" description="Basic and acidic residues" evidence="1">
    <location>
        <begin position="1321"/>
        <end position="1340"/>
    </location>
</feature>
<protein>
    <submittedName>
        <fullName evidence="2">Uncharacterized protein</fullName>
    </submittedName>
</protein>
<reference evidence="3" key="1">
    <citation type="journal article" date="2014" name="Genome Announc.">
        <title>Draft genome sequence of the plant-pathogenic soil fungus Rhizoctonia solani anastomosis group 3 strain Rhs1AP.</title>
        <authorList>
            <person name="Cubeta M.A."/>
            <person name="Thomas E."/>
            <person name="Dean R.A."/>
            <person name="Jabaji S."/>
            <person name="Neate S.M."/>
            <person name="Tavantzis S."/>
            <person name="Toda T."/>
            <person name="Vilgalys R."/>
            <person name="Bharathan N."/>
            <person name="Fedorova-Abrams N."/>
            <person name="Pakala S.B."/>
            <person name="Pakala S.M."/>
            <person name="Zafar N."/>
            <person name="Joardar V."/>
            <person name="Losada L."/>
            <person name="Nierman W.C."/>
        </authorList>
    </citation>
    <scope>NUCLEOTIDE SEQUENCE [LARGE SCALE GENOMIC DNA]</scope>
    <source>
        <strain evidence="3">AG-3</strain>
    </source>
</reference>
<comment type="caution">
    <text evidence="2">The sequence shown here is derived from an EMBL/GenBank/DDBJ whole genome shotgun (WGS) entry which is preliminary data.</text>
</comment>
<feature type="compositionally biased region" description="Basic residues" evidence="1">
    <location>
        <begin position="1682"/>
        <end position="1692"/>
    </location>
</feature>
<feature type="compositionally biased region" description="Basic and acidic residues" evidence="1">
    <location>
        <begin position="42"/>
        <end position="58"/>
    </location>
</feature>
<feature type="compositionally biased region" description="Basic and acidic residues" evidence="1">
    <location>
        <begin position="956"/>
        <end position="969"/>
    </location>
</feature>
<feature type="compositionally biased region" description="Polar residues" evidence="1">
    <location>
        <begin position="1260"/>
        <end position="1272"/>
    </location>
</feature>
<feature type="compositionally biased region" description="Low complexity" evidence="1">
    <location>
        <begin position="1295"/>
        <end position="1318"/>
    </location>
</feature>
<dbReference type="OrthoDB" id="3241998at2759"/>
<feature type="region of interest" description="Disordered" evidence="1">
    <location>
        <begin position="850"/>
        <end position="910"/>
    </location>
</feature>
<dbReference type="Proteomes" id="UP000030108">
    <property type="component" value="Unassembled WGS sequence"/>
</dbReference>
<feature type="compositionally biased region" description="Basic residues" evidence="1">
    <location>
        <begin position="1345"/>
        <end position="1358"/>
    </location>
</feature>
<feature type="region of interest" description="Disordered" evidence="1">
    <location>
        <begin position="1463"/>
        <end position="1497"/>
    </location>
</feature>
<feature type="compositionally biased region" description="Polar residues" evidence="1">
    <location>
        <begin position="243"/>
        <end position="259"/>
    </location>
</feature>
<feature type="region of interest" description="Disordered" evidence="1">
    <location>
        <begin position="935"/>
        <end position="969"/>
    </location>
</feature>
<feature type="compositionally biased region" description="Low complexity" evidence="1">
    <location>
        <begin position="11"/>
        <end position="25"/>
    </location>
</feature>